<dbReference type="Proteomes" id="UP000549394">
    <property type="component" value="Unassembled WGS sequence"/>
</dbReference>
<dbReference type="SMART" id="SM00028">
    <property type="entry name" value="TPR"/>
    <property type="match status" value="6"/>
</dbReference>
<dbReference type="Gene3D" id="1.10.260.100">
    <property type="match status" value="1"/>
</dbReference>
<dbReference type="Pfam" id="PF00515">
    <property type="entry name" value="TPR_1"/>
    <property type="match status" value="2"/>
</dbReference>
<evidence type="ECO:0000259" key="7">
    <source>
        <dbReference type="SMART" id="SM00727"/>
    </source>
</evidence>
<dbReference type="GO" id="GO:0051879">
    <property type="term" value="F:Hsp90 protein binding"/>
    <property type="evidence" value="ECO:0007669"/>
    <property type="project" value="TreeGrafter"/>
</dbReference>
<dbReference type="GO" id="GO:0005737">
    <property type="term" value="C:cytoplasm"/>
    <property type="evidence" value="ECO:0007669"/>
    <property type="project" value="UniProtKB-SubCell"/>
</dbReference>
<feature type="repeat" description="TPR" evidence="6">
    <location>
        <begin position="140"/>
        <end position="173"/>
    </location>
</feature>
<keyword evidence="4 6" id="KW-0802">TPR repeat</keyword>
<keyword evidence="3" id="KW-0677">Repeat</keyword>
<comment type="caution">
    <text evidence="8">The sequence shown here is derived from an EMBL/GenBank/DDBJ whole genome shotgun (WGS) entry which is preliminary data.</text>
</comment>
<name>A0A7I8VZV6_9ANNE</name>
<feature type="domain" description="STI1" evidence="7">
    <location>
        <begin position="268"/>
        <end position="307"/>
    </location>
</feature>
<dbReference type="Pfam" id="PF17830">
    <property type="entry name" value="STI1-HOP_DP"/>
    <property type="match status" value="1"/>
</dbReference>
<gene>
    <name evidence="8" type="ORF">DGYR_LOCUS9766</name>
</gene>
<keyword evidence="9" id="KW-1185">Reference proteome</keyword>
<sequence>MAEAALAEKEKGNAAYKRREFATAIEHYDKAIELDQTNITFRTNKAAVYFEQENYDACIQECNKAVEIGRENRVDYKLIAKALARIGNANQKLGKLDEALHFFNKSVSEHRSSDIVKKINEIQKLLKEKERLAYINPEKSLEAKQKGNEFFTQGKFPEAISFYTEAIKRNPEDPKLFSNRAACYTKLAEFNLALQDCEECIRLDPKFIKGYLRKGANLLAMKEMSKASDAYQKAMEIDPNCSEAVEGYRKCAVNQGNPEEIRKRAMQDPEVQAILQDPAMQLILSQMQKDPKAFNEHLKNPEIASKLQKLLESGLIAIR</sequence>
<evidence type="ECO:0000256" key="5">
    <source>
        <dbReference type="ARBA" id="ARBA00026193"/>
    </source>
</evidence>
<evidence type="ECO:0000313" key="8">
    <source>
        <dbReference type="EMBL" id="CAD5121870.1"/>
    </source>
</evidence>
<dbReference type="InterPro" id="IPR006636">
    <property type="entry name" value="STI1_HS-bd"/>
</dbReference>
<feature type="repeat" description="TPR" evidence="6">
    <location>
        <begin position="80"/>
        <end position="113"/>
    </location>
</feature>
<comment type="subcellular location">
    <subcellularLocation>
        <location evidence="1">Cytoplasm</location>
    </subcellularLocation>
</comment>
<dbReference type="InterPro" id="IPR011990">
    <property type="entry name" value="TPR-like_helical_dom_sf"/>
</dbReference>
<evidence type="ECO:0000256" key="2">
    <source>
        <dbReference type="ARBA" id="ARBA00022490"/>
    </source>
</evidence>
<dbReference type="AlphaFoldDB" id="A0A7I8VZV6"/>
<dbReference type="PANTHER" id="PTHR22904">
    <property type="entry name" value="TPR REPEAT CONTAINING PROTEIN"/>
    <property type="match status" value="1"/>
</dbReference>
<accession>A0A7I8VZV6</accession>
<organism evidence="8 9">
    <name type="scientific">Dimorphilus gyrociliatus</name>
    <dbReference type="NCBI Taxonomy" id="2664684"/>
    <lineage>
        <taxon>Eukaryota</taxon>
        <taxon>Metazoa</taxon>
        <taxon>Spiralia</taxon>
        <taxon>Lophotrochozoa</taxon>
        <taxon>Annelida</taxon>
        <taxon>Polychaeta</taxon>
        <taxon>Polychaeta incertae sedis</taxon>
        <taxon>Dinophilidae</taxon>
        <taxon>Dimorphilus</taxon>
    </lineage>
</organism>
<dbReference type="FunFam" id="1.25.40.10:FF:000027">
    <property type="entry name" value="stress-induced-phosphoprotein 1 isoform X1"/>
    <property type="match status" value="1"/>
</dbReference>
<dbReference type="InterPro" id="IPR041243">
    <property type="entry name" value="STI1/HOP_DP"/>
</dbReference>
<dbReference type="SMART" id="SM00727">
    <property type="entry name" value="STI1"/>
    <property type="match status" value="1"/>
</dbReference>
<evidence type="ECO:0000256" key="1">
    <source>
        <dbReference type="ARBA" id="ARBA00004496"/>
    </source>
</evidence>
<protein>
    <recommendedName>
        <fullName evidence="5">Stress-induced-phosphoprotein 1</fullName>
    </recommendedName>
</protein>
<dbReference type="EMBL" id="CAJFCJ010000015">
    <property type="protein sequence ID" value="CAD5121870.1"/>
    <property type="molecule type" value="Genomic_DNA"/>
</dbReference>
<feature type="repeat" description="TPR" evidence="6">
    <location>
        <begin position="208"/>
        <end position="241"/>
    </location>
</feature>
<evidence type="ECO:0000256" key="6">
    <source>
        <dbReference type="PROSITE-ProRule" id="PRU00339"/>
    </source>
</evidence>
<keyword evidence="2" id="KW-0963">Cytoplasm</keyword>
<dbReference type="FunFam" id="1.25.40.10:FF:000010">
    <property type="entry name" value="Stress-induced phosphoprotein 1"/>
    <property type="match status" value="1"/>
</dbReference>
<feature type="repeat" description="TPR" evidence="6">
    <location>
        <begin position="174"/>
        <end position="207"/>
    </location>
</feature>
<dbReference type="OrthoDB" id="2423701at2759"/>
<feature type="repeat" description="TPR" evidence="6">
    <location>
        <begin position="5"/>
        <end position="38"/>
    </location>
</feature>
<evidence type="ECO:0000256" key="3">
    <source>
        <dbReference type="ARBA" id="ARBA00022737"/>
    </source>
</evidence>
<dbReference type="PROSITE" id="PS50005">
    <property type="entry name" value="TPR"/>
    <property type="match status" value="5"/>
</dbReference>
<proteinExistence type="predicted"/>
<dbReference type="PANTHER" id="PTHR22904:SF523">
    <property type="entry name" value="STRESS-INDUCED-PHOSPHOPROTEIN 1"/>
    <property type="match status" value="1"/>
</dbReference>
<dbReference type="SUPFAM" id="SSF48452">
    <property type="entry name" value="TPR-like"/>
    <property type="match status" value="2"/>
</dbReference>
<dbReference type="InterPro" id="IPR019734">
    <property type="entry name" value="TPR_rpt"/>
</dbReference>
<reference evidence="8 9" key="1">
    <citation type="submission" date="2020-08" db="EMBL/GenBank/DDBJ databases">
        <authorList>
            <person name="Hejnol A."/>
        </authorList>
    </citation>
    <scope>NUCLEOTIDE SEQUENCE [LARGE SCALE GENOMIC DNA]</scope>
</reference>
<dbReference type="FunFam" id="1.10.260.100:FF:000002">
    <property type="entry name" value="Stress-induced-phosphoprotein 1 (Hsp70/Hsp90-organizing)"/>
    <property type="match status" value="1"/>
</dbReference>
<dbReference type="Pfam" id="PF13181">
    <property type="entry name" value="TPR_8"/>
    <property type="match status" value="2"/>
</dbReference>
<evidence type="ECO:0000256" key="4">
    <source>
        <dbReference type="ARBA" id="ARBA00022803"/>
    </source>
</evidence>
<dbReference type="Pfam" id="PF13424">
    <property type="entry name" value="TPR_12"/>
    <property type="match status" value="1"/>
</dbReference>
<dbReference type="Gene3D" id="1.25.40.10">
    <property type="entry name" value="Tetratricopeptide repeat domain"/>
    <property type="match status" value="2"/>
</dbReference>
<evidence type="ECO:0000313" key="9">
    <source>
        <dbReference type="Proteomes" id="UP000549394"/>
    </source>
</evidence>